<dbReference type="STRING" id="349521.HCH_05221"/>
<protein>
    <submittedName>
        <fullName evidence="2">Membrane protein related to metalloendopeptidase</fullName>
    </submittedName>
</protein>
<dbReference type="SUPFAM" id="SSF51261">
    <property type="entry name" value="Duplicated hybrid motif"/>
    <property type="match status" value="1"/>
</dbReference>
<dbReference type="Pfam" id="PF01551">
    <property type="entry name" value="Peptidase_M23"/>
    <property type="match status" value="1"/>
</dbReference>
<organism evidence="2 3">
    <name type="scientific">Hahella chejuensis (strain KCTC 2396)</name>
    <dbReference type="NCBI Taxonomy" id="349521"/>
    <lineage>
        <taxon>Bacteria</taxon>
        <taxon>Pseudomonadati</taxon>
        <taxon>Pseudomonadota</taxon>
        <taxon>Gammaproteobacteria</taxon>
        <taxon>Oceanospirillales</taxon>
        <taxon>Hahellaceae</taxon>
        <taxon>Hahella</taxon>
    </lineage>
</organism>
<dbReference type="CDD" id="cd12797">
    <property type="entry name" value="M23_peptidase"/>
    <property type="match status" value="1"/>
</dbReference>
<name>Q2SBS8_HAHCH</name>
<proteinExistence type="predicted"/>
<dbReference type="KEGG" id="hch:HCH_05221"/>
<accession>Q2SBS8</accession>
<evidence type="ECO:0000313" key="3">
    <source>
        <dbReference type="Proteomes" id="UP000000238"/>
    </source>
</evidence>
<dbReference type="eggNOG" id="COG0739">
    <property type="taxonomic scope" value="Bacteria"/>
</dbReference>
<evidence type="ECO:0000313" key="2">
    <source>
        <dbReference type="EMBL" id="ABC31896.1"/>
    </source>
</evidence>
<keyword evidence="3" id="KW-1185">Reference proteome</keyword>
<dbReference type="AlphaFoldDB" id="Q2SBS8"/>
<dbReference type="Gene3D" id="2.70.70.10">
    <property type="entry name" value="Glucose Permease (Domain IIA)"/>
    <property type="match status" value="1"/>
</dbReference>
<evidence type="ECO:0000259" key="1">
    <source>
        <dbReference type="Pfam" id="PF01551"/>
    </source>
</evidence>
<dbReference type="InterPro" id="IPR016047">
    <property type="entry name" value="M23ase_b-sheet_dom"/>
</dbReference>
<dbReference type="Proteomes" id="UP000000238">
    <property type="component" value="Chromosome"/>
</dbReference>
<feature type="domain" description="M23ase beta-sheet core" evidence="1">
    <location>
        <begin position="175"/>
        <end position="270"/>
    </location>
</feature>
<dbReference type="PANTHER" id="PTHR21666:SF285">
    <property type="entry name" value="M23 FAMILY METALLOPEPTIDASE"/>
    <property type="match status" value="1"/>
</dbReference>
<dbReference type="EMBL" id="CP000155">
    <property type="protein sequence ID" value="ABC31896.1"/>
    <property type="molecule type" value="Genomic_DNA"/>
</dbReference>
<dbReference type="HOGENOM" id="CLU_029425_5_5_6"/>
<sequence>MMLIRLLRSLPHWMLLLSLTLCARVWAASPIELKGDLTQGGLVIGQTAADAQVWYDDHKLELTKDGHFVFGFERDDGLSHTLKVRLADGQEWSQPITISARDYDIQYIEGIPKKMMEPDPNDLKRIREENAQVARARGRDSRLNYFLQGFISPAKGPITGVYGSQRYFNGEPRRPHYGLDIAAPRGAPVVAPASGEVTLTHPDMFFSGGTLVIDHGYGVSSTFIHLDKILVKVGDKVEQGQEIAKVGSTGRATGPHLDWRINWFQTRLDPALLLASEPKMMSKKNLQEK</sequence>
<gene>
    <name evidence="2" type="ordered locus">HCH_05221</name>
</gene>
<dbReference type="InterPro" id="IPR011055">
    <property type="entry name" value="Dup_hybrid_motif"/>
</dbReference>
<dbReference type="InterPro" id="IPR050570">
    <property type="entry name" value="Cell_wall_metabolism_enzyme"/>
</dbReference>
<reference evidence="2 3" key="1">
    <citation type="journal article" date="2005" name="Nucleic Acids Res.">
        <title>Genomic blueprint of Hahella chejuensis, a marine microbe producing an algicidal agent.</title>
        <authorList>
            <person name="Jeong H."/>
            <person name="Yim J.H."/>
            <person name="Lee C."/>
            <person name="Choi S.-H."/>
            <person name="Park Y.K."/>
            <person name="Yoon S.H."/>
            <person name="Hur C.-G."/>
            <person name="Kang H.-Y."/>
            <person name="Kim D."/>
            <person name="Lee H.H."/>
            <person name="Park K.H."/>
            <person name="Park S.-H."/>
            <person name="Park H.-S."/>
            <person name="Lee H.K."/>
            <person name="Oh T.K."/>
            <person name="Kim J.F."/>
        </authorList>
    </citation>
    <scope>NUCLEOTIDE SEQUENCE [LARGE SCALE GENOMIC DNA]</scope>
    <source>
        <strain evidence="2 3">KCTC 2396</strain>
    </source>
</reference>
<dbReference type="FunFam" id="2.70.70.10:FF:000019">
    <property type="entry name" value="M23 family peptidase"/>
    <property type="match status" value="1"/>
</dbReference>
<dbReference type="PANTHER" id="PTHR21666">
    <property type="entry name" value="PEPTIDASE-RELATED"/>
    <property type="match status" value="1"/>
</dbReference>
<dbReference type="GO" id="GO:0004222">
    <property type="term" value="F:metalloendopeptidase activity"/>
    <property type="evidence" value="ECO:0007669"/>
    <property type="project" value="TreeGrafter"/>
</dbReference>